<feature type="region of interest" description="Disordered" evidence="4">
    <location>
        <begin position="1"/>
        <end position="22"/>
    </location>
</feature>
<protein>
    <recommendedName>
        <fullName evidence="1">DNA-directed DNA polymerase</fullName>
        <ecNumber evidence="1">2.7.7.7</ecNumber>
    </recommendedName>
</protein>
<evidence type="ECO:0000256" key="4">
    <source>
        <dbReference type="SAM" id="MobiDB-lite"/>
    </source>
</evidence>
<dbReference type="GO" id="GO:0006261">
    <property type="term" value="P:DNA-templated DNA replication"/>
    <property type="evidence" value="ECO:0007669"/>
    <property type="project" value="TreeGrafter"/>
</dbReference>
<dbReference type="Proteomes" id="UP000275461">
    <property type="component" value="Unassembled WGS sequence"/>
</dbReference>
<dbReference type="OrthoDB" id="9811073at2"/>
<dbReference type="AlphaFoldDB" id="A0A498CD59"/>
<keyword evidence="2" id="KW-0239">DNA-directed DNA polymerase</keyword>
<dbReference type="Pfam" id="PF13177">
    <property type="entry name" value="DNA_pol3_delta2"/>
    <property type="match status" value="1"/>
</dbReference>
<dbReference type="PANTHER" id="PTHR11669">
    <property type="entry name" value="REPLICATION FACTOR C / DNA POLYMERASE III GAMMA-TAU SUBUNIT"/>
    <property type="match status" value="1"/>
</dbReference>
<dbReference type="PANTHER" id="PTHR11669:SF8">
    <property type="entry name" value="DNA POLYMERASE III SUBUNIT DELTA"/>
    <property type="match status" value="1"/>
</dbReference>
<dbReference type="RefSeq" id="WP_121440860.1">
    <property type="nucleotide sequence ID" value="NZ_RCDA01000001.1"/>
</dbReference>
<evidence type="ECO:0000313" key="6">
    <source>
        <dbReference type="Proteomes" id="UP000275461"/>
    </source>
</evidence>
<evidence type="ECO:0000256" key="1">
    <source>
        <dbReference type="ARBA" id="ARBA00012417"/>
    </source>
</evidence>
<dbReference type="GO" id="GO:0008408">
    <property type="term" value="F:3'-5' exonuclease activity"/>
    <property type="evidence" value="ECO:0007669"/>
    <property type="project" value="InterPro"/>
</dbReference>
<reference evidence="5 6" key="1">
    <citation type="submission" date="2018-10" db="EMBL/GenBank/DDBJ databases">
        <title>Genomic Encyclopedia of Type Strains, Phase IV (KMG-IV): sequencing the most valuable type-strain genomes for metagenomic binning, comparative biology and taxonomic classification.</title>
        <authorList>
            <person name="Goeker M."/>
        </authorList>
    </citation>
    <scope>NUCLEOTIDE SEQUENCE [LARGE SCALE GENOMIC DNA]</scope>
    <source>
        <strain evidence="5 6">DSM 12769</strain>
    </source>
</reference>
<keyword evidence="2" id="KW-0548">Nucleotidyltransferase</keyword>
<keyword evidence="6" id="KW-1185">Reference proteome</keyword>
<gene>
    <name evidence="5" type="ORF">DFR31_0264</name>
</gene>
<evidence type="ECO:0000313" key="5">
    <source>
        <dbReference type="EMBL" id="RLK50368.1"/>
    </source>
</evidence>
<comment type="catalytic activity">
    <reaction evidence="3">
        <text>DNA(n) + a 2'-deoxyribonucleoside 5'-triphosphate = DNA(n+1) + diphosphate</text>
        <dbReference type="Rhea" id="RHEA:22508"/>
        <dbReference type="Rhea" id="RHEA-COMP:17339"/>
        <dbReference type="Rhea" id="RHEA-COMP:17340"/>
        <dbReference type="ChEBI" id="CHEBI:33019"/>
        <dbReference type="ChEBI" id="CHEBI:61560"/>
        <dbReference type="ChEBI" id="CHEBI:173112"/>
        <dbReference type="EC" id="2.7.7.7"/>
    </reaction>
</comment>
<name>A0A498CD59_9GAMM</name>
<evidence type="ECO:0000256" key="3">
    <source>
        <dbReference type="ARBA" id="ARBA00049244"/>
    </source>
</evidence>
<dbReference type="SUPFAM" id="SSF52540">
    <property type="entry name" value="P-loop containing nucleoside triphosphate hydrolases"/>
    <property type="match status" value="1"/>
</dbReference>
<dbReference type="Gene3D" id="3.40.50.300">
    <property type="entry name" value="P-loop containing nucleotide triphosphate hydrolases"/>
    <property type="match status" value="1"/>
</dbReference>
<dbReference type="InterPro" id="IPR004622">
    <property type="entry name" value="DNA_pol_HolB"/>
</dbReference>
<organism evidence="5 6">
    <name type="scientific">Alkalispirillum mobile</name>
    <dbReference type="NCBI Taxonomy" id="85925"/>
    <lineage>
        <taxon>Bacteria</taxon>
        <taxon>Pseudomonadati</taxon>
        <taxon>Pseudomonadota</taxon>
        <taxon>Gammaproteobacteria</taxon>
        <taxon>Chromatiales</taxon>
        <taxon>Ectothiorhodospiraceae</taxon>
        <taxon>Alkalispirillum</taxon>
    </lineage>
</organism>
<dbReference type="NCBIfam" id="TIGR00678">
    <property type="entry name" value="holB"/>
    <property type="match status" value="1"/>
</dbReference>
<dbReference type="GO" id="GO:0009360">
    <property type="term" value="C:DNA polymerase III complex"/>
    <property type="evidence" value="ECO:0007669"/>
    <property type="project" value="TreeGrafter"/>
</dbReference>
<dbReference type="EMBL" id="RCDA01000001">
    <property type="protein sequence ID" value="RLK50368.1"/>
    <property type="molecule type" value="Genomic_DNA"/>
</dbReference>
<sequence length="339" mass="36127">MARKKEQGTAEHPAWRPPQGAVPEWLQPKLDDLVDQARTGRLPHALLLAGPAGTGKSLLAGHLVQALMCGAPGTNGTPCGHCEPCRALGQGLHPDFTHLAPEDQRTVITVDAVRGISQALNLSSRFGSWRIALIDPADAMNVSAANSLLKTLEEPPEGALLLLVSSRPARLSATIRSRCRRLEVPIPPADVARSWFEGQGERISPKALALTGGAPFRALAWDRAGLVGRLEALAEDLAALRAARKDPVGVAKDWVDAGVPVFLDLLATLLSELARLQAAGPRATRAEVAQTIGPLASGWSRTGVLTYLDEVQVAQGRQEHPLNPQMVIEALLIRCVESQ</sequence>
<dbReference type="InterPro" id="IPR050238">
    <property type="entry name" value="DNA_Rep/Repair_Clamp_Loader"/>
</dbReference>
<dbReference type="InterPro" id="IPR027417">
    <property type="entry name" value="P-loop_NTPase"/>
</dbReference>
<proteinExistence type="predicted"/>
<dbReference type="EC" id="2.7.7.7" evidence="1"/>
<evidence type="ECO:0000256" key="2">
    <source>
        <dbReference type="ARBA" id="ARBA00022932"/>
    </source>
</evidence>
<keyword evidence="2" id="KW-0808">Transferase</keyword>
<dbReference type="GO" id="GO:0003887">
    <property type="term" value="F:DNA-directed DNA polymerase activity"/>
    <property type="evidence" value="ECO:0007669"/>
    <property type="project" value="UniProtKB-KW"/>
</dbReference>
<accession>A0A498CD59</accession>
<comment type="caution">
    <text evidence="5">The sequence shown here is derived from an EMBL/GenBank/DDBJ whole genome shotgun (WGS) entry which is preliminary data.</text>
</comment>